<evidence type="ECO:0000259" key="11">
    <source>
        <dbReference type="SMART" id="SM00861"/>
    </source>
</evidence>
<dbReference type="Proteomes" id="UP001060112">
    <property type="component" value="Chromosome"/>
</dbReference>
<dbReference type="InterPro" id="IPR049557">
    <property type="entry name" value="Transketolase_CS"/>
</dbReference>
<comment type="subunit">
    <text evidence="3 10">Homodimer.</text>
</comment>
<evidence type="ECO:0000256" key="5">
    <source>
        <dbReference type="ARBA" id="ARBA00022723"/>
    </source>
</evidence>
<evidence type="ECO:0000256" key="9">
    <source>
        <dbReference type="ARBA" id="ARBA00023229"/>
    </source>
</evidence>
<dbReference type="InterPro" id="IPR005477">
    <property type="entry name" value="Dxylulose-5-P_synthase"/>
</dbReference>
<dbReference type="Pfam" id="PF13292">
    <property type="entry name" value="DXP_synthase_N"/>
    <property type="match status" value="1"/>
</dbReference>
<dbReference type="PROSITE" id="PS00801">
    <property type="entry name" value="TRANSKETOLASE_1"/>
    <property type="match status" value="1"/>
</dbReference>
<evidence type="ECO:0000256" key="6">
    <source>
        <dbReference type="ARBA" id="ARBA00022842"/>
    </source>
</evidence>
<evidence type="ECO:0000313" key="13">
    <source>
        <dbReference type="Proteomes" id="UP001060112"/>
    </source>
</evidence>
<comment type="cofactor">
    <cofactor evidence="10">
        <name>thiamine diphosphate</name>
        <dbReference type="ChEBI" id="CHEBI:58937"/>
    </cofactor>
    <text evidence="10">Binds 1 thiamine pyrophosphate per subunit.</text>
</comment>
<dbReference type="EMBL" id="CP101620">
    <property type="protein sequence ID" value="UTY38744.1"/>
    <property type="molecule type" value="Genomic_DNA"/>
</dbReference>
<dbReference type="Gene3D" id="3.40.50.920">
    <property type="match status" value="1"/>
</dbReference>
<feature type="binding site" evidence="10">
    <location>
        <position position="365"/>
    </location>
    <ligand>
        <name>thiamine diphosphate</name>
        <dbReference type="ChEBI" id="CHEBI:58937"/>
    </ligand>
</feature>
<feature type="binding site" evidence="10">
    <location>
        <position position="72"/>
    </location>
    <ligand>
        <name>thiamine diphosphate</name>
        <dbReference type="ChEBI" id="CHEBI:58937"/>
    </ligand>
</feature>
<proteinExistence type="inferred from homology"/>
<evidence type="ECO:0000256" key="1">
    <source>
        <dbReference type="ARBA" id="ARBA00004980"/>
    </source>
</evidence>
<dbReference type="SMART" id="SM00861">
    <property type="entry name" value="Transket_pyr"/>
    <property type="match status" value="1"/>
</dbReference>
<organism evidence="12 13">
    <name type="scientific">Allocoprobacillus halotolerans</name>
    <dbReference type="NCBI Taxonomy" id="2944914"/>
    <lineage>
        <taxon>Bacteria</taxon>
        <taxon>Bacillati</taxon>
        <taxon>Bacillota</taxon>
        <taxon>Erysipelotrichia</taxon>
        <taxon>Erysipelotrichales</taxon>
        <taxon>Erysipelotrichaceae</taxon>
        <taxon>Allocoprobacillus</taxon>
    </lineage>
</organism>
<name>A0ABY5I2Y3_9FIRM</name>
<feature type="binding site" evidence="10">
    <location>
        <position position="173"/>
    </location>
    <ligand>
        <name>Mg(2+)</name>
        <dbReference type="ChEBI" id="CHEBI:18420"/>
    </ligand>
</feature>
<dbReference type="RefSeq" id="WP_290139299.1">
    <property type="nucleotide sequence ID" value="NZ_CP101620.1"/>
</dbReference>
<keyword evidence="13" id="KW-1185">Reference proteome</keyword>
<dbReference type="PANTHER" id="PTHR43322:SF5">
    <property type="entry name" value="1-DEOXY-D-XYLULOSE-5-PHOSPHATE SYNTHASE, CHLOROPLASTIC"/>
    <property type="match status" value="1"/>
</dbReference>
<feature type="binding site" evidence="10">
    <location>
        <begin position="145"/>
        <end position="146"/>
    </location>
    <ligand>
        <name>thiamine diphosphate</name>
        <dbReference type="ChEBI" id="CHEBI:58937"/>
    </ligand>
</feature>
<dbReference type="PANTHER" id="PTHR43322">
    <property type="entry name" value="1-D-DEOXYXYLULOSE 5-PHOSPHATE SYNTHASE-RELATED"/>
    <property type="match status" value="1"/>
</dbReference>
<comment type="catalytic activity">
    <reaction evidence="10">
        <text>D-glyceraldehyde 3-phosphate + pyruvate + H(+) = 1-deoxy-D-xylulose 5-phosphate + CO2</text>
        <dbReference type="Rhea" id="RHEA:12605"/>
        <dbReference type="ChEBI" id="CHEBI:15361"/>
        <dbReference type="ChEBI" id="CHEBI:15378"/>
        <dbReference type="ChEBI" id="CHEBI:16526"/>
        <dbReference type="ChEBI" id="CHEBI:57792"/>
        <dbReference type="ChEBI" id="CHEBI:59776"/>
        <dbReference type="EC" id="2.2.1.7"/>
    </reaction>
</comment>
<keyword evidence="9 10" id="KW-0414">Isoprene biosynthesis</keyword>
<dbReference type="PROSITE" id="PS00802">
    <property type="entry name" value="TRANSKETOLASE_2"/>
    <property type="match status" value="1"/>
</dbReference>
<dbReference type="EC" id="2.2.1.7" evidence="10"/>
<dbReference type="InterPro" id="IPR033248">
    <property type="entry name" value="Transketolase_C"/>
</dbReference>
<evidence type="ECO:0000256" key="7">
    <source>
        <dbReference type="ARBA" id="ARBA00022977"/>
    </source>
</evidence>
<feature type="binding site" evidence="10">
    <location>
        <position position="144"/>
    </location>
    <ligand>
        <name>Mg(2+)</name>
        <dbReference type="ChEBI" id="CHEBI:18420"/>
    </ligand>
</feature>
<dbReference type="NCBIfam" id="TIGR00204">
    <property type="entry name" value="dxs"/>
    <property type="match status" value="1"/>
</dbReference>
<dbReference type="HAMAP" id="MF_00315">
    <property type="entry name" value="DXP_synth"/>
    <property type="match status" value="1"/>
</dbReference>
<dbReference type="NCBIfam" id="NF003933">
    <property type="entry name" value="PRK05444.2-2"/>
    <property type="match status" value="1"/>
</dbReference>
<protein>
    <recommendedName>
        <fullName evidence="10">1-deoxy-D-xylulose-5-phosphate synthase</fullName>
        <ecNumber evidence="10">2.2.1.7</ecNumber>
    </recommendedName>
    <alternativeName>
        <fullName evidence="10">1-deoxyxylulose-5-phosphate synthase</fullName>
        <shortName evidence="10">DXP synthase</shortName>
        <shortName evidence="10">DXPS</shortName>
    </alternativeName>
</protein>
<comment type="similarity">
    <text evidence="2 10">Belongs to the transketolase family. DXPS subfamily.</text>
</comment>
<dbReference type="InterPro" id="IPR020826">
    <property type="entry name" value="Transketolase_BS"/>
</dbReference>
<dbReference type="Pfam" id="PF02779">
    <property type="entry name" value="Transket_pyr"/>
    <property type="match status" value="1"/>
</dbReference>
<comment type="pathway">
    <text evidence="1 10">Metabolic intermediate biosynthesis; 1-deoxy-D-xylulose 5-phosphate biosynthesis; 1-deoxy-D-xylulose 5-phosphate from D-glyceraldehyde 3-phosphate and pyruvate: step 1/1.</text>
</comment>
<dbReference type="InterPro" id="IPR029061">
    <property type="entry name" value="THDP-binding"/>
</dbReference>
<dbReference type="SUPFAM" id="SSF52518">
    <property type="entry name" value="Thiamin diphosphate-binding fold (THDP-binding)"/>
    <property type="match status" value="2"/>
</dbReference>
<keyword evidence="8 10" id="KW-0786">Thiamine pyrophosphate</keyword>
<reference evidence="12" key="1">
    <citation type="submission" date="2022-07" db="EMBL/GenBank/DDBJ databases">
        <title>Faecal culturing of patients with breast cancer.</title>
        <authorList>
            <person name="Teng N.M.Y."/>
            <person name="Kiu R."/>
            <person name="Evans R."/>
            <person name="Baker D.J."/>
            <person name="Zenner C."/>
            <person name="Robinson S.D."/>
            <person name="Hall L.J."/>
        </authorList>
    </citation>
    <scope>NUCLEOTIDE SEQUENCE</scope>
    <source>
        <strain evidence="12">LH1062</strain>
    </source>
</reference>
<dbReference type="SUPFAM" id="SSF52922">
    <property type="entry name" value="TK C-terminal domain-like"/>
    <property type="match status" value="1"/>
</dbReference>
<dbReference type="CDD" id="cd02007">
    <property type="entry name" value="TPP_DXS"/>
    <property type="match status" value="1"/>
</dbReference>
<feature type="binding site" evidence="10">
    <location>
        <begin position="113"/>
        <end position="115"/>
    </location>
    <ligand>
        <name>thiamine diphosphate</name>
        <dbReference type="ChEBI" id="CHEBI:58937"/>
    </ligand>
</feature>
<comment type="function">
    <text evidence="10">Catalyzes the acyloin condensation reaction between C atoms 2 and 3 of pyruvate and glyceraldehyde 3-phosphate to yield 1-deoxy-D-xylulose-5-phosphate (DXP).</text>
</comment>
<keyword evidence="6 10" id="KW-0460">Magnesium</keyword>
<accession>A0ABY5I2Y3</accession>
<feature type="domain" description="Transketolase-like pyrimidine-binding" evidence="11">
    <location>
        <begin position="314"/>
        <end position="479"/>
    </location>
</feature>
<dbReference type="InterPro" id="IPR005475">
    <property type="entry name" value="Transketolase-like_Pyr-bd"/>
</dbReference>
<keyword evidence="4 10" id="KW-0808">Transferase</keyword>
<feature type="binding site" evidence="10">
    <location>
        <position position="283"/>
    </location>
    <ligand>
        <name>thiamine diphosphate</name>
        <dbReference type="ChEBI" id="CHEBI:58937"/>
    </ligand>
</feature>
<evidence type="ECO:0000256" key="4">
    <source>
        <dbReference type="ARBA" id="ARBA00022679"/>
    </source>
</evidence>
<gene>
    <name evidence="10 12" type="primary">dxs</name>
    <name evidence="12" type="ORF">NMU03_14230</name>
</gene>
<dbReference type="Gene3D" id="3.40.50.970">
    <property type="match status" value="2"/>
</dbReference>
<evidence type="ECO:0000256" key="2">
    <source>
        <dbReference type="ARBA" id="ARBA00011081"/>
    </source>
</evidence>
<dbReference type="GO" id="GO:0008661">
    <property type="term" value="F:1-deoxy-D-xylulose-5-phosphate synthase activity"/>
    <property type="evidence" value="ECO:0007669"/>
    <property type="project" value="UniProtKB-EC"/>
</dbReference>
<evidence type="ECO:0000313" key="12">
    <source>
        <dbReference type="EMBL" id="UTY38744.1"/>
    </source>
</evidence>
<evidence type="ECO:0000256" key="10">
    <source>
        <dbReference type="HAMAP-Rule" id="MF_00315"/>
    </source>
</evidence>
<comment type="cofactor">
    <cofactor evidence="10">
        <name>Mg(2+)</name>
        <dbReference type="ChEBI" id="CHEBI:18420"/>
    </cofactor>
    <text evidence="10">Binds 1 Mg(2+) ion per subunit.</text>
</comment>
<evidence type="ECO:0000256" key="8">
    <source>
        <dbReference type="ARBA" id="ARBA00023052"/>
    </source>
</evidence>
<keyword evidence="5 10" id="KW-0479">Metal-binding</keyword>
<evidence type="ECO:0000256" key="3">
    <source>
        <dbReference type="ARBA" id="ARBA00011738"/>
    </source>
</evidence>
<feature type="binding site" evidence="10">
    <location>
        <position position="173"/>
    </location>
    <ligand>
        <name>thiamine diphosphate</name>
        <dbReference type="ChEBI" id="CHEBI:58937"/>
    </ligand>
</feature>
<keyword evidence="7 10" id="KW-0784">Thiamine biosynthesis</keyword>
<sequence length="624" mass="70940">MKLEQIKDPQFLKQLNIEELEDLAQDIRTFIIQHVSQTGGHFSSNLGIVELTIALHYIFDSPTDKIIFDVGHQSYVHKILTGRANQFTTLRQFHGLSGFQKRKESQHDVWEAGHSSTALSASVGMAIARDLNHEKGEIICVVGDAALMSGESFEALNYLGSVDSKVIIILNDNNMSISKNVGGLSNFFSDVRMSTQYKNARNNYISFLNKSNLGKHVYKLTKKIKDQIKNNVINDHIFGEFGLDYIGPINGHDFHDLFNAFILAAEMDHSVVVHVHTIKGKGYPLAENDHYGLYHGVAPFDYRQGICKQESKTISWSEVIARQVEKWMYQDQDIVTITPAMISGSCLRHIFETFPQRAFDVGIAEEHAMTFAAGLSNAHKKPFITIYSSFLQRCYDQINHDIARMQLPCLIGVDRCGLVGADGETHHGVFDIGILSAIPHIIMMTPKDAQELKKMVNTVFHHFDHPYILRFPKGTIEDIDVDLHEEIELGTWEKVIFNPDNTLTILTYDSKVNTVANYLIKEQLPVNLINARFIKPMDEKMLDELSQCQQRLLIYETDLMTGSLGSLIAHYYSQKHISMDIDYMGIDDRYTPQGSLDELLRLEHIHLDDLKQKVKEILNEKRKS</sequence>
<dbReference type="InterPro" id="IPR009014">
    <property type="entry name" value="Transketo_C/PFOR_II"/>
</dbReference>
<dbReference type="CDD" id="cd07033">
    <property type="entry name" value="TPP_PYR_DXS_TK_like"/>
    <property type="match status" value="1"/>
</dbReference>
<dbReference type="Pfam" id="PF02780">
    <property type="entry name" value="Transketolase_C"/>
    <property type="match status" value="1"/>
</dbReference>